<dbReference type="OrthoDB" id="757982at2759"/>
<dbReference type="GO" id="GO:0006355">
    <property type="term" value="P:regulation of DNA-templated transcription"/>
    <property type="evidence" value="ECO:0007669"/>
    <property type="project" value="UniProtKB-ARBA"/>
</dbReference>
<evidence type="ECO:0000259" key="11">
    <source>
        <dbReference type="PROSITE" id="PS51050"/>
    </source>
</evidence>
<feature type="domain" description="TF-B3" evidence="10">
    <location>
        <begin position="494"/>
        <end position="595"/>
    </location>
</feature>
<accession>A0A5J9VS75</accession>
<keyword evidence="7" id="KW-0804">Transcription</keyword>
<feature type="compositionally biased region" description="Basic and acidic residues" evidence="9">
    <location>
        <begin position="905"/>
        <end position="916"/>
    </location>
</feature>
<organism evidence="12 13">
    <name type="scientific">Eragrostis curvula</name>
    <name type="common">weeping love grass</name>
    <dbReference type="NCBI Taxonomy" id="38414"/>
    <lineage>
        <taxon>Eukaryota</taxon>
        <taxon>Viridiplantae</taxon>
        <taxon>Streptophyta</taxon>
        <taxon>Embryophyta</taxon>
        <taxon>Tracheophyta</taxon>
        <taxon>Spermatophyta</taxon>
        <taxon>Magnoliopsida</taxon>
        <taxon>Liliopsida</taxon>
        <taxon>Poales</taxon>
        <taxon>Poaceae</taxon>
        <taxon>PACMAD clade</taxon>
        <taxon>Chloridoideae</taxon>
        <taxon>Eragrostideae</taxon>
        <taxon>Eragrostidinae</taxon>
        <taxon>Eragrostis</taxon>
    </lineage>
</organism>
<feature type="compositionally biased region" description="Polar residues" evidence="9">
    <location>
        <begin position="596"/>
        <end position="607"/>
    </location>
</feature>
<dbReference type="PROSITE" id="PS50863">
    <property type="entry name" value="B3"/>
    <property type="match status" value="1"/>
</dbReference>
<dbReference type="InterPro" id="IPR003340">
    <property type="entry name" value="B3_DNA-bd"/>
</dbReference>
<name>A0A5J9VS75_9POAL</name>
<gene>
    <name evidence="12" type="ORF">EJB05_11779</name>
</gene>
<keyword evidence="2" id="KW-0479">Metal-binding</keyword>
<keyword evidence="6" id="KW-0238">DNA-binding</keyword>
<dbReference type="InterPro" id="IPR015300">
    <property type="entry name" value="DNA-bd_pseudobarrel_sf"/>
</dbReference>
<evidence type="ECO:0000256" key="4">
    <source>
        <dbReference type="ARBA" id="ARBA00022833"/>
    </source>
</evidence>
<comment type="caution">
    <text evidence="12">The sequence shown here is derived from an EMBL/GenBank/DDBJ whole genome shotgun (WGS) entry which is preliminary data.</text>
</comment>
<evidence type="ECO:0000256" key="6">
    <source>
        <dbReference type="ARBA" id="ARBA00023125"/>
    </source>
</evidence>
<feature type="region of interest" description="Disordered" evidence="9">
    <location>
        <begin position="596"/>
        <end position="688"/>
    </location>
</feature>
<feature type="compositionally biased region" description="Low complexity" evidence="9">
    <location>
        <begin position="19"/>
        <end position="33"/>
    </location>
</feature>
<dbReference type="SMART" id="SM01019">
    <property type="entry name" value="B3"/>
    <property type="match status" value="1"/>
</dbReference>
<proteinExistence type="predicted"/>
<keyword evidence="8" id="KW-0539">Nucleus</keyword>
<evidence type="ECO:0000259" key="10">
    <source>
        <dbReference type="PROSITE" id="PS50863"/>
    </source>
</evidence>
<dbReference type="Gramene" id="TVU38411">
    <property type="protein sequence ID" value="TVU38411"/>
    <property type="gene ID" value="EJB05_11779"/>
</dbReference>
<dbReference type="CDD" id="cd10017">
    <property type="entry name" value="B3_DNA"/>
    <property type="match status" value="1"/>
</dbReference>
<dbReference type="InterPro" id="IPR011124">
    <property type="entry name" value="Znf_CW"/>
</dbReference>
<evidence type="ECO:0000256" key="9">
    <source>
        <dbReference type="SAM" id="MobiDB-lite"/>
    </source>
</evidence>
<evidence type="ECO:0000256" key="5">
    <source>
        <dbReference type="ARBA" id="ARBA00023015"/>
    </source>
</evidence>
<keyword evidence="4" id="KW-0862">Zinc</keyword>
<dbReference type="InterPro" id="IPR057743">
    <property type="entry name" value="Zfn_VAL1-3_N"/>
</dbReference>
<keyword evidence="13" id="KW-1185">Reference proteome</keyword>
<evidence type="ECO:0000256" key="3">
    <source>
        <dbReference type="ARBA" id="ARBA00022771"/>
    </source>
</evidence>
<dbReference type="Pfam" id="PF02362">
    <property type="entry name" value="B3"/>
    <property type="match status" value="1"/>
</dbReference>
<evidence type="ECO:0000256" key="1">
    <source>
        <dbReference type="ARBA" id="ARBA00004123"/>
    </source>
</evidence>
<dbReference type="Gene3D" id="3.30.40.100">
    <property type="match status" value="1"/>
</dbReference>
<evidence type="ECO:0000256" key="8">
    <source>
        <dbReference type="ARBA" id="ARBA00023242"/>
    </source>
</evidence>
<comment type="subcellular location">
    <subcellularLocation>
        <location evidence="1">Nucleus</location>
    </subcellularLocation>
</comment>
<evidence type="ECO:0000256" key="2">
    <source>
        <dbReference type="ARBA" id="ARBA00022723"/>
    </source>
</evidence>
<dbReference type="AlphaFoldDB" id="A0A5J9VS75"/>
<keyword evidence="3" id="KW-0863">Zinc-finger</keyword>
<protein>
    <recommendedName>
        <fullName evidence="14">B3 domain-containing transcription factor VAL3</fullName>
    </recommendedName>
</protein>
<keyword evidence="5" id="KW-0805">Transcription regulation</keyword>
<dbReference type="Pfam" id="PF07496">
    <property type="entry name" value="zf-CW"/>
    <property type="match status" value="1"/>
</dbReference>
<evidence type="ECO:0000313" key="12">
    <source>
        <dbReference type="EMBL" id="TVU38411.1"/>
    </source>
</evidence>
<dbReference type="Proteomes" id="UP000324897">
    <property type="component" value="Chromosome 4"/>
</dbReference>
<dbReference type="PANTHER" id="PTHR46245:SF10">
    <property type="entry name" value="B3 DOMAIN-CONTAINING TRANSCRIPTION FACTOR VAL3"/>
    <property type="match status" value="1"/>
</dbReference>
<evidence type="ECO:0000313" key="13">
    <source>
        <dbReference type="Proteomes" id="UP000324897"/>
    </source>
</evidence>
<dbReference type="Gene3D" id="2.40.330.10">
    <property type="entry name" value="DNA-binding pseudobarrel domain"/>
    <property type="match status" value="1"/>
</dbReference>
<feature type="region of interest" description="Disordered" evidence="9">
    <location>
        <begin position="899"/>
        <end position="999"/>
    </location>
</feature>
<feature type="region of interest" description="Disordered" evidence="9">
    <location>
        <begin position="1"/>
        <end position="74"/>
    </location>
</feature>
<dbReference type="FunFam" id="2.40.330.10:FF:000006">
    <property type="entry name" value="B3 domain-containing transcription repressor VAL1"/>
    <property type="match status" value="1"/>
</dbReference>
<dbReference type="PANTHER" id="PTHR46245">
    <property type="entry name" value="B3 DOMAIN-CONTAINING PROTEIN OS07G0563300"/>
    <property type="match status" value="1"/>
</dbReference>
<feature type="compositionally biased region" description="Pro residues" evidence="9">
    <location>
        <begin position="1"/>
        <end position="18"/>
    </location>
</feature>
<evidence type="ECO:0000256" key="7">
    <source>
        <dbReference type="ARBA" id="ARBA00023163"/>
    </source>
</evidence>
<evidence type="ECO:0008006" key="14">
    <source>
        <dbReference type="Google" id="ProtNLM"/>
    </source>
</evidence>
<feature type="compositionally biased region" description="Pro residues" evidence="9">
    <location>
        <begin position="34"/>
        <end position="47"/>
    </location>
</feature>
<feature type="domain" description="CW-type" evidence="11">
    <location>
        <begin position="749"/>
        <end position="799"/>
    </location>
</feature>
<dbReference type="SUPFAM" id="SSF101936">
    <property type="entry name" value="DNA-binding pseudobarrel domain"/>
    <property type="match status" value="1"/>
</dbReference>
<reference evidence="12 13" key="1">
    <citation type="journal article" date="2019" name="Sci. Rep.">
        <title>A high-quality genome of Eragrostis curvula grass provides insights into Poaceae evolution and supports new strategies to enhance forage quality.</title>
        <authorList>
            <person name="Carballo J."/>
            <person name="Santos B.A.C.M."/>
            <person name="Zappacosta D."/>
            <person name="Garbus I."/>
            <person name="Selva J.P."/>
            <person name="Gallo C.A."/>
            <person name="Diaz A."/>
            <person name="Albertini E."/>
            <person name="Caccamo M."/>
            <person name="Echenique V."/>
        </authorList>
    </citation>
    <scope>NUCLEOTIDE SEQUENCE [LARGE SCALE GENOMIC DNA]</scope>
    <source>
        <strain evidence="13">cv. Victoria</strain>
        <tissue evidence="12">Leaf</tissue>
    </source>
</reference>
<feature type="non-terminal residue" evidence="12">
    <location>
        <position position="1"/>
    </location>
</feature>
<feature type="compositionally biased region" description="Polar residues" evidence="9">
    <location>
        <begin position="636"/>
        <end position="653"/>
    </location>
</feature>
<dbReference type="GO" id="GO:0005634">
    <property type="term" value="C:nucleus"/>
    <property type="evidence" value="ECO:0007669"/>
    <property type="project" value="UniProtKB-SubCell"/>
</dbReference>
<dbReference type="EMBL" id="RWGY01000007">
    <property type="protein sequence ID" value="TVU38411.1"/>
    <property type="molecule type" value="Genomic_DNA"/>
</dbReference>
<feature type="compositionally biased region" description="Low complexity" evidence="9">
    <location>
        <begin position="48"/>
        <end position="70"/>
    </location>
</feature>
<dbReference type="GO" id="GO:0008270">
    <property type="term" value="F:zinc ion binding"/>
    <property type="evidence" value="ECO:0007669"/>
    <property type="project" value="UniProtKB-KW"/>
</dbReference>
<dbReference type="Pfam" id="PF25813">
    <property type="entry name" value="zf_VAL1_N"/>
    <property type="match status" value="1"/>
</dbReference>
<dbReference type="GO" id="GO:0003677">
    <property type="term" value="F:DNA binding"/>
    <property type="evidence" value="ECO:0007669"/>
    <property type="project" value="UniProtKB-KW"/>
</dbReference>
<dbReference type="PROSITE" id="PS51050">
    <property type="entry name" value="ZF_CW"/>
    <property type="match status" value="1"/>
</dbReference>
<sequence>MSSPAPQPPVPAKPPAAPPSAAAPSPVTSTPISVQPPHPIQPKPPPQQQQQPQLHAAGPASGPQQQSPAQLLNLGPQPPMYRGPICWNTYCKDPDPNSFGRRGWKVRSGPPFTIYADLCGRCYSQFEQGIYCETFHSEEGGWRNCETCGRRVHCGCIVSIHKYQLRDAGGVDCAKCARTTRSAMAPPNPVWSPSMHVPQNVPDRKDNPVKTWRPPAGQISSQWRQTNMWSVSSVQSDLQQRLAFEFDRPSGSEKLLPGRTFIQAHERKFDDMHDRPTTPASMNQLMRERDANGQPTTLDPPYPYALYHREGPHSNCVNDPSHHGGENERRMAVPDASTGLDAGFKHDSHHPSMLKDDQPSLSVGLPSNFASANGPKDHIRIVPNQQQAQMASPPVPKTFYAMSGKAYTYNDFPHQLSNGRPRMDAKARSQLLPRYWPRITDQELQHLSGEYPTCSTYVYEHFSAFFPLKDTSVYRYFPQIIFLTFSHSVVTPLFEKMLSASDAGRIGRLVLPKKCAEAYFPPISQPEGLPLKVQDVSGKEWIFQFRFWPNNNSRMYVLEGVTPCIQSMQLQAGDTVTFSRIDPEGKLVMGFRKATNLSSEQEQTTKPVNGAPASSEANGKISAPDSSPNAAVARQNKVNTENNSSSPVEQPSASKMDKGGSSQKEGPGTGQSSPGPGKRKATSVGQKIKRLRMDNEESMELKITWEEAQELLRPPPKAPSIVVVDGHEFEEYEEPPILGRKTYLVTDKSGTTHQWAQCEDCSKWRKLPADALMPSKWTCSDNKWDPERSSCESAQEISMEELAESIPIKYGPGGAKKLKGKIDPDTIDASDGLDTLANLAILGEGESLPSQPTTKHPRHRPGCSCIVCIQPPSGKGPKHKQTCTCNVCMTVRRRFRTLMLRREKRKDTDSPRKKEAGQSSETVSRAGSIPPATGAITTSSPQKADPNADGPEDMAVDHKMTSSPVKNHIDLNIQPDRDDEQSPKADAAGATRLLRDNPA</sequence>